<reference evidence="13" key="1">
    <citation type="submission" date="2016-04" db="EMBL/GenBank/DDBJ databases">
        <authorList>
            <person name="Waterworth S."/>
            <person name="Matcher G."/>
        </authorList>
    </citation>
    <scope>NUCLEOTIDE SEQUENCE [LARGE SCALE GENOMIC DNA]</scope>
    <source>
        <strain evidence="13">RuSp02-3</strain>
    </source>
</reference>
<dbReference type="Proteomes" id="UP000092021">
    <property type="component" value="Unassembled WGS sequence"/>
</dbReference>
<feature type="transmembrane region" description="Helical" evidence="7">
    <location>
        <begin position="292"/>
        <end position="314"/>
    </location>
</feature>
<evidence type="ECO:0000256" key="4">
    <source>
        <dbReference type="ARBA" id="ARBA00022692"/>
    </source>
</evidence>
<feature type="transmembrane region" description="Helical" evidence="7">
    <location>
        <begin position="161"/>
        <end position="184"/>
    </location>
</feature>
<dbReference type="EMBL" id="LWGZ01001026">
    <property type="protein sequence ID" value="OAX53813.1"/>
    <property type="molecule type" value="Genomic_DNA"/>
</dbReference>
<name>A0A199NYU2_9MICC</name>
<keyword evidence="7" id="KW-0133">Cell shape</keyword>
<dbReference type="EMBL" id="CP065738">
    <property type="protein sequence ID" value="QPT53203.1"/>
    <property type="molecule type" value="Genomic_DNA"/>
</dbReference>
<evidence type="ECO:0000256" key="5">
    <source>
        <dbReference type="ARBA" id="ARBA00022989"/>
    </source>
</evidence>
<dbReference type="PROSITE" id="PS01348">
    <property type="entry name" value="MRAY_2"/>
    <property type="match status" value="1"/>
</dbReference>
<accession>A0A199NYU2</accession>
<keyword evidence="7 9" id="KW-0460">Magnesium</keyword>
<keyword evidence="3 7" id="KW-0808">Transferase</keyword>
<evidence type="ECO:0000256" key="9">
    <source>
        <dbReference type="PIRSR" id="PIRSR600715-1"/>
    </source>
</evidence>
<keyword evidence="5 7" id="KW-1133">Transmembrane helix</keyword>
<feature type="transmembrane region" description="Helical" evidence="7">
    <location>
        <begin position="82"/>
        <end position="103"/>
    </location>
</feature>
<comment type="pathway">
    <text evidence="7">Cell wall biogenesis; peptidoglycan biosynthesis.</text>
</comment>
<reference evidence="12 15" key="4">
    <citation type="submission" date="2020-12" db="EMBL/GenBank/DDBJ databases">
        <title>FDA dAtabase for Regulatory Grade micrObial Sequences (FDA-ARGOS): Supporting development and validation of Infectious Disease Dx tests.</title>
        <authorList>
            <person name="Sproer C."/>
            <person name="Gronow S."/>
            <person name="Severitt S."/>
            <person name="Schroder I."/>
            <person name="Tallon L."/>
            <person name="Sadzewicz L."/>
            <person name="Zhao X."/>
            <person name="Boylan J."/>
            <person name="Ott S."/>
            <person name="Bowen H."/>
            <person name="Vavikolanu K."/>
            <person name="Mehta A."/>
            <person name="Aluvathingal J."/>
            <person name="Nadendla S."/>
            <person name="Lowell S."/>
            <person name="Myers T."/>
            <person name="Yan Y."/>
            <person name="Sichtig H."/>
        </authorList>
    </citation>
    <scope>NUCLEOTIDE SEQUENCE [LARGE SCALE GENOMIC DNA]</scope>
    <source>
        <strain evidence="12 15">FDAARGOS_864</strain>
    </source>
</reference>
<dbReference type="GO" id="GO:0046872">
    <property type="term" value="F:metal ion binding"/>
    <property type="evidence" value="ECO:0007669"/>
    <property type="project" value="UniProtKB-KW"/>
</dbReference>
<dbReference type="CDD" id="cd06852">
    <property type="entry name" value="GT_MraY"/>
    <property type="match status" value="1"/>
</dbReference>
<dbReference type="RefSeq" id="WP_064725776.1">
    <property type="nucleotide sequence ID" value="NZ_CP065738.1"/>
</dbReference>
<dbReference type="GeneID" id="61263317"/>
<dbReference type="GO" id="GO:0051301">
    <property type="term" value="P:cell division"/>
    <property type="evidence" value="ECO:0007669"/>
    <property type="project" value="UniProtKB-KW"/>
</dbReference>
<evidence type="ECO:0000256" key="1">
    <source>
        <dbReference type="ARBA" id="ARBA00004141"/>
    </source>
</evidence>
<dbReference type="Pfam" id="PF10555">
    <property type="entry name" value="MraY_sig1"/>
    <property type="match status" value="1"/>
</dbReference>
<organism evidence="10 13">
    <name type="scientific">Rothia kristinae</name>
    <dbReference type="NCBI Taxonomy" id="37923"/>
    <lineage>
        <taxon>Bacteria</taxon>
        <taxon>Bacillati</taxon>
        <taxon>Actinomycetota</taxon>
        <taxon>Actinomycetes</taxon>
        <taxon>Micrococcales</taxon>
        <taxon>Micrococcaceae</taxon>
        <taxon>Rothia</taxon>
    </lineage>
</organism>
<evidence type="ECO:0000313" key="11">
    <source>
        <dbReference type="EMBL" id="OAX53813.1"/>
    </source>
</evidence>
<evidence type="ECO:0000256" key="6">
    <source>
        <dbReference type="ARBA" id="ARBA00023136"/>
    </source>
</evidence>
<dbReference type="GO" id="GO:0008963">
    <property type="term" value="F:phospho-N-acetylmuramoyl-pentapeptide-transferase activity"/>
    <property type="evidence" value="ECO:0007669"/>
    <property type="project" value="UniProtKB-UniRule"/>
</dbReference>
<evidence type="ECO:0000256" key="2">
    <source>
        <dbReference type="ARBA" id="ARBA00005583"/>
    </source>
</evidence>
<comment type="subcellular location">
    <subcellularLocation>
        <location evidence="7">Cell membrane</location>
        <topology evidence="7">Multi-pass membrane protein</topology>
    </subcellularLocation>
    <subcellularLocation>
        <location evidence="1">Membrane</location>
        <topology evidence="1">Multi-pass membrane protein</topology>
    </subcellularLocation>
</comment>
<keyword evidence="7" id="KW-0961">Cell wall biogenesis/degradation</keyword>
<protein>
    <recommendedName>
        <fullName evidence="7 8">Phospho-N-acetylmuramoyl-pentapeptide-transferase</fullName>
        <ecNumber evidence="7 8">2.7.8.13</ecNumber>
    </recommendedName>
    <alternativeName>
        <fullName evidence="7">UDP-MurNAc-pentapeptide phosphotransferase</fullName>
    </alternativeName>
</protein>
<dbReference type="Proteomes" id="UP000053171">
    <property type="component" value="Unassembled WGS sequence"/>
</dbReference>
<evidence type="ECO:0000313" key="14">
    <source>
        <dbReference type="Proteomes" id="UP000092021"/>
    </source>
</evidence>
<dbReference type="NCBIfam" id="TIGR00445">
    <property type="entry name" value="mraY"/>
    <property type="match status" value="1"/>
</dbReference>
<keyword evidence="4 7" id="KW-0812">Transmembrane</keyword>
<dbReference type="EMBL" id="LJBJ02000024">
    <property type="protein sequence ID" value="OAX51309.1"/>
    <property type="molecule type" value="Genomic_DNA"/>
</dbReference>
<dbReference type="InterPro" id="IPR000715">
    <property type="entry name" value="Glycosyl_transferase_4"/>
</dbReference>
<dbReference type="Pfam" id="PF00953">
    <property type="entry name" value="Glycos_transf_4"/>
    <property type="match status" value="1"/>
</dbReference>
<evidence type="ECO:0000256" key="3">
    <source>
        <dbReference type="ARBA" id="ARBA00022679"/>
    </source>
</evidence>
<dbReference type="InterPro" id="IPR018480">
    <property type="entry name" value="PNAcMuramoyl-5peptid_Trfase_CS"/>
</dbReference>
<dbReference type="GO" id="GO:0009252">
    <property type="term" value="P:peptidoglycan biosynthetic process"/>
    <property type="evidence" value="ECO:0007669"/>
    <property type="project" value="UniProtKB-UniRule"/>
</dbReference>
<reference evidence="10" key="2">
    <citation type="submission" date="2016-04" db="EMBL/GenBank/DDBJ databases">
        <authorList>
            <person name="Evans L.H."/>
            <person name="Alamgir A."/>
            <person name="Owens N."/>
            <person name="Weber N.D."/>
            <person name="Virtaneva K."/>
            <person name="Barbian K."/>
            <person name="Babar A."/>
            <person name="Rosenke K."/>
        </authorList>
    </citation>
    <scope>NUCLEOTIDE SEQUENCE [LARGE SCALE GENOMIC DNA]</scope>
    <source>
        <strain evidence="10">RUTW2-3</strain>
    </source>
</reference>
<evidence type="ECO:0000313" key="10">
    <source>
        <dbReference type="EMBL" id="OAX51309.1"/>
    </source>
</evidence>
<evidence type="ECO:0000256" key="7">
    <source>
        <dbReference type="HAMAP-Rule" id="MF_00038"/>
    </source>
</evidence>
<keyword evidence="6 7" id="KW-0472">Membrane</keyword>
<keyword evidence="7" id="KW-0573">Peptidoglycan synthesis</keyword>
<keyword evidence="7" id="KW-0132">Cell division</keyword>
<reference evidence="10 13" key="3">
    <citation type="submission" date="2016-06" db="EMBL/GenBank/DDBJ databases">
        <title>Identification of putative biosynthetic pathways for the production of bioactive secondary metabolites by the marine actinomycete Kocuria kristinae RUTW2-3.</title>
        <authorList>
            <person name="Waterworth S.C."/>
            <person name="Walmsley T.A."/>
            <person name="Matongo T."/>
            <person name="Davies-Coleman M.T."/>
            <person name="Dorrington R.A."/>
        </authorList>
    </citation>
    <scope>NUCLEOTIDE SEQUENCE [LARGE SCALE GENOMIC DNA]</scope>
    <source>
        <strain evidence="13">RuSp02-3</strain>
        <strain evidence="10">RUTW2-3</strain>
        <strain evidence="11 14">RUTW4-5</strain>
    </source>
</reference>
<feature type="transmembrane region" description="Helical" evidence="7">
    <location>
        <begin position="239"/>
        <end position="259"/>
    </location>
</feature>
<dbReference type="GO" id="GO:0008360">
    <property type="term" value="P:regulation of cell shape"/>
    <property type="evidence" value="ECO:0007669"/>
    <property type="project" value="UniProtKB-KW"/>
</dbReference>
<keyword evidence="13" id="KW-1185">Reference proteome</keyword>
<dbReference type="GO" id="GO:0071555">
    <property type="term" value="P:cell wall organization"/>
    <property type="evidence" value="ECO:0007669"/>
    <property type="project" value="UniProtKB-KW"/>
</dbReference>
<comment type="similarity">
    <text evidence="2 7">Belongs to the glycosyltransferase 4 family. MraY subfamily.</text>
</comment>
<dbReference type="HAMAP" id="MF_00038">
    <property type="entry name" value="MraY"/>
    <property type="match status" value="1"/>
</dbReference>
<evidence type="ECO:0000313" key="15">
    <source>
        <dbReference type="Proteomes" id="UP000594975"/>
    </source>
</evidence>
<feature type="transmembrane region" description="Helical" evidence="7">
    <location>
        <begin position="342"/>
        <end position="362"/>
    </location>
</feature>
<sequence length="375" mass="39450">MISILLAAAFGLVLSLAGTPLFTKLLVRRHYGQFIREDGPTSHQTKRGTPTMGGVVIIGAAVLAFLISLLITGGLLGGQSAVPSASALLLILLMVGMAGVGFIDDYKKIAKKQSLGLTPKGKIVLQGGVGVVFAVLALLLPDERGWTPASTRISFTRDIHALDLSFGVTAVGVILFVIWANLIATATTNAVNLTDGLDGLATGASILVFSGYLMVSMWQNNHLCSPGSSDPVCYEVRDPGQLAVLAAALIGSLIGFLWWNTSPASIFMGDTGSLGLGGALAGFAILSRTELLLVLMAGLFVIISASVIIQVGYFKLSGGKRIFKMAPLQHHFELKGWKEVTVVVRFWIIAGLFVAAALGVFYGDWLLSHGGVITR</sequence>
<evidence type="ECO:0000256" key="8">
    <source>
        <dbReference type="NCBIfam" id="TIGR00445"/>
    </source>
</evidence>
<dbReference type="AlphaFoldDB" id="A0A199NYU2"/>
<proteinExistence type="inferred from homology"/>
<dbReference type="KEGG" id="rkr:I6G21_07945"/>
<dbReference type="UniPathway" id="UPA00219"/>
<feature type="transmembrane region" description="Helical" evidence="7">
    <location>
        <begin position="55"/>
        <end position="76"/>
    </location>
</feature>
<feature type="binding site" evidence="9">
    <location>
        <position position="270"/>
    </location>
    <ligand>
        <name>Mg(2+)</name>
        <dbReference type="ChEBI" id="CHEBI:18420"/>
    </ligand>
</feature>
<keyword evidence="7 9" id="KW-0479">Metal-binding</keyword>
<dbReference type="EC" id="2.7.8.13" evidence="7 8"/>
<evidence type="ECO:0000313" key="13">
    <source>
        <dbReference type="Proteomes" id="UP000053171"/>
    </source>
</evidence>
<dbReference type="PROSITE" id="PS01347">
    <property type="entry name" value="MRAY_1"/>
    <property type="match status" value="1"/>
</dbReference>
<evidence type="ECO:0000313" key="12">
    <source>
        <dbReference type="EMBL" id="QPT53203.1"/>
    </source>
</evidence>
<feature type="binding site" evidence="9">
    <location>
        <position position="192"/>
    </location>
    <ligand>
        <name>Mg(2+)</name>
        <dbReference type="ChEBI" id="CHEBI:18420"/>
    </ligand>
</feature>
<dbReference type="PANTHER" id="PTHR22926:SF5">
    <property type="entry name" value="PHOSPHO-N-ACETYLMURAMOYL-PENTAPEPTIDE-TRANSFERASE HOMOLOG"/>
    <property type="match status" value="1"/>
</dbReference>
<feature type="transmembrane region" description="Helical" evidence="7">
    <location>
        <begin position="266"/>
        <end position="286"/>
    </location>
</feature>
<feature type="transmembrane region" description="Helical" evidence="7">
    <location>
        <begin position="123"/>
        <end position="141"/>
    </location>
</feature>
<keyword evidence="7" id="KW-1003">Cell membrane</keyword>
<dbReference type="Proteomes" id="UP000594975">
    <property type="component" value="Chromosome"/>
</dbReference>
<dbReference type="InterPro" id="IPR003524">
    <property type="entry name" value="PNAcMuramoyl-5peptid_Trfase"/>
</dbReference>
<feature type="transmembrane region" description="Helical" evidence="7">
    <location>
        <begin position="196"/>
        <end position="219"/>
    </location>
</feature>
<dbReference type="GO" id="GO:0005886">
    <property type="term" value="C:plasma membrane"/>
    <property type="evidence" value="ECO:0007669"/>
    <property type="project" value="UniProtKB-SubCell"/>
</dbReference>
<comment type="cofactor">
    <cofactor evidence="7 9">
        <name>Mg(2+)</name>
        <dbReference type="ChEBI" id="CHEBI:18420"/>
    </cofactor>
</comment>
<gene>
    <name evidence="7" type="primary">mraY</name>
    <name evidence="11" type="ORF">A5N15_11435</name>
    <name evidence="10" type="ORF">AN277_0209495</name>
    <name evidence="12" type="ORF">I6G21_07945</name>
</gene>
<feature type="transmembrane region" description="Helical" evidence="7">
    <location>
        <begin position="6"/>
        <end position="27"/>
    </location>
</feature>
<comment type="function">
    <text evidence="7">Catalyzes the initial step of the lipid cycle reactions in the biosynthesis of the cell wall peptidoglycan: transfers peptidoglycan precursor phospho-MurNAc-pentapeptide from UDP-MurNAc-pentapeptide onto the lipid carrier undecaprenyl phosphate, yielding undecaprenyl-pyrophosphoryl-MurNAc-pentapeptide, known as lipid I.</text>
</comment>
<comment type="catalytic activity">
    <reaction evidence="7">
        <text>UDP-N-acetyl-alpha-D-muramoyl-L-alanyl-gamma-D-glutamyl-meso-2,6-diaminopimeloyl-D-alanyl-D-alanine + di-trans,octa-cis-undecaprenyl phosphate = di-trans,octa-cis-undecaprenyl diphospho-N-acetyl-alpha-D-muramoyl-L-alanyl-D-glutamyl-meso-2,6-diaminopimeloyl-D-alanyl-D-alanine + UMP</text>
        <dbReference type="Rhea" id="RHEA:28386"/>
        <dbReference type="ChEBI" id="CHEBI:57865"/>
        <dbReference type="ChEBI" id="CHEBI:60392"/>
        <dbReference type="ChEBI" id="CHEBI:61386"/>
        <dbReference type="ChEBI" id="CHEBI:61387"/>
        <dbReference type="EC" id="2.7.8.13"/>
    </reaction>
</comment>
<dbReference type="PANTHER" id="PTHR22926">
    <property type="entry name" value="PHOSPHO-N-ACETYLMURAMOYL-PENTAPEPTIDE-TRANSFERASE"/>
    <property type="match status" value="1"/>
</dbReference>
<keyword evidence="7" id="KW-0131">Cell cycle</keyword>